<dbReference type="PANTHER" id="PTHR43452:SF30">
    <property type="entry name" value="PYRUVATE DECARBOXYLASE ISOZYME 1-RELATED"/>
    <property type="match status" value="1"/>
</dbReference>
<evidence type="ECO:0000256" key="6">
    <source>
        <dbReference type="ARBA" id="ARBA00022723"/>
    </source>
</evidence>
<evidence type="ECO:0000256" key="12">
    <source>
        <dbReference type="RuleBase" id="RU362132"/>
    </source>
</evidence>
<dbReference type="CDD" id="cd02005">
    <property type="entry name" value="TPP_PDC_IPDC"/>
    <property type="match status" value="1"/>
</dbReference>
<dbReference type="Pfam" id="PF00205">
    <property type="entry name" value="TPP_enzyme_M"/>
    <property type="match status" value="1"/>
</dbReference>
<dbReference type="PANTHER" id="PTHR43452">
    <property type="entry name" value="PYRUVATE DECARBOXYLASE"/>
    <property type="match status" value="1"/>
</dbReference>
<dbReference type="EMBL" id="BAFB01000076">
    <property type="protein sequence ID" value="GAB33657.1"/>
    <property type="molecule type" value="Genomic_DNA"/>
</dbReference>
<keyword evidence="17" id="KW-1185">Reference proteome</keyword>
<evidence type="ECO:0000256" key="5">
    <source>
        <dbReference type="ARBA" id="ARBA00020054"/>
    </source>
</evidence>
<dbReference type="Gene3D" id="3.40.50.1220">
    <property type="entry name" value="TPP-binding domain"/>
    <property type="match status" value="1"/>
</dbReference>
<dbReference type="InterPro" id="IPR012000">
    <property type="entry name" value="Thiamin_PyroP_enz_cen_dom"/>
</dbReference>
<feature type="domain" description="Thiamine pyrophosphate enzyme N-terminal TPP-binding" evidence="15">
    <location>
        <begin position="12"/>
        <end position="111"/>
    </location>
</feature>
<dbReference type="OrthoDB" id="4959782at2"/>
<comment type="cofactor">
    <cofactor evidence="2">
        <name>thiamine diphosphate</name>
        <dbReference type="ChEBI" id="CHEBI:58937"/>
    </cofactor>
</comment>
<dbReference type="GO" id="GO:0004737">
    <property type="term" value="F:pyruvate decarboxylase activity"/>
    <property type="evidence" value="ECO:0007669"/>
    <property type="project" value="TreeGrafter"/>
</dbReference>
<dbReference type="STRING" id="1108044.GOOTI_076_00370"/>
<dbReference type="InterPro" id="IPR012001">
    <property type="entry name" value="Thiamin_PyroP_enz_TPP-bd_dom"/>
</dbReference>
<name>H5TJJ9_GORO1</name>
<evidence type="ECO:0000256" key="7">
    <source>
        <dbReference type="ARBA" id="ARBA00022793"/>
    </source>
</evidence>
<dbReference type="GO" id="GO:0005829">
    <property type="term" value="C:cytosol"/>
    <property type="evidence" value="ECO:0007669"/>
    <property type="project" value="TreeGrafter"/>
</dbReference>
<dbReference type="InterPro" id="IPR047213">
    <property type="entry name" value="TPP_PYR_PDC_IPDC-like"/>
</dbReference>
<gene>
    <name evidence="16" type="ORF">GOOTI_076_00370</name>
</gene>
<evidence type="ECO:0000256" key="11">
    <source>
        <dbReference type="PIRSR" id="PIRSR036565-2"/>
    </source>
</evidence>
<feature type="binding site" evidence="11">
    <location>
        <position position="470"/>
    </location>
    <ligand>
        <name>Mg(2+)</name>
        <dbReference type="ChEBI" id="CHEBI:18420"/>
    </ligand>
</feature>
<evidence type="ECO:0000259" key="15">
    <source>
        <dbReference type="Pfam" id="PF02776"/>
    </source>
</evidence>
<dbReference type="InterPro" id="IPR029035">
    <property type="entry name" value="DHS-like_NAD/FAD-binding_dom"/>
</dbReference>
<dbReference type="AlphaFoldDB" id="H5TJJ9"/>
<comment type="similarity">
    <text evidence="4 12">Belongs to the TPP enzyme family.</text>
</comment>
<keyword evidence="10" id="KW-0456">Lyase</keyword>
<dbReference type="InterPro" id="IPR047214">
    <property type="entry name" value="TPP_PDC_IPDC"/>
</dbReference>
<proteinExistence type="inferred from homology"/>
<evidence type="ECO:0000256" key="2">
    <source>
        <dbReference type="ARBA" id="ARBA00001964"/>
    </source>
</evidence>
<comment type="function">
    <text evidence="3">Decarboxylates branched-chain and aromatic alpha-keto acids to aldehydes.</text>
</comment>
<evidence type="ECO:0000313" key="16">
    <source>
        <dbReference type="EMBL" id="GAB33657.1"/>
    </source>
</evidence>
<evidence type="ECO:0000259" key="13">
    <source>
        <dbReference type="Pfam" id="PF00205"/>
    </source>
</evidence>
<evidence type="ECO:0000256" key="9">
    <source>
        <dbReference type="ARBA" id="ARBA00023052"/>
    </source>
</evidence>
<dbReference type="FunFam" id="3.40.50.970:FF:000019">
    <property type="entry name" value="Pyruvate decarboxylase isozyme"/>
    <property type="match status" value="1"/>
</dbReference>
<evidence type="ECO:0000256" key="10">
    <source>
        <dbReference type="ARBA" id="ARBA00023239"/>
    </source>
</evidence>
<dbReference type="Gene3D" id="3.40.50.970">
    <property type="match status" value="2"/>
</dbReference>
<evidence type="ECO:0000256" key="1">
    <source>
        <dbReference type="ARBA" id="ARBA00001920"/>
    </source>
</evidence>
<dbReference type="SUPFAM" id="SSF52518">
    <property type="entry name" value="Thiamin diphosphate-binding fold (THDP-binding)"/>
    <property type="match status" value="2"/>
</dbReference>
<accession>H5TJJ9</accession>
<dbReference type="Pfam" id="PF02775">
    <property type="entry name" value="TPP_enzyme_C"/>
    <property type="match status" value="1"/>
</dbReference>
<dbReference type="GO" id="GO:0000287">
    <property type="term" value="F:magnesium ion binding"/>
    <property type="evidence" value="ECO:0007669"/>
    <property type="project" value="InterPro"/>
</dbReference>
<evidence type="ECO:0000256" key="4">
    <source>
        <dbReference type="ARBA" id="ARBA00007812"/>
    </source>
</evidence>
<dbReference type="InterPro" id="IPR029061">
    <property type="entry name" value="THDP-binding"/>
</dbReference>
<dbReference type="CDD" id="cd07038">
    <property type="entry name" value="TPP_PYR_PDC_IPDC_like"/>
    <property type="match status" value="1"/>
</dbReference>
<dbReference type="PROSITE" id="PS00187">
    <property type="entry name" value="TPP_ENZYMES"/>
    <property type="match status" value="1"/>
</dbReference>
<reference evidence="16" key="1">
    <citation type="submission" date="2012-02" db="EMBL/GenBank/DDBJ databases">
        <title>Whole genome shotgun sequence of Gordonia otitidis NBRC 100426.</title>
        <authorList>
            <person name="Yoshida I."/>
            <person name="Hosoyama A."/>
            <person name="Tsuchikane K."/>
            <person name="Katsumata H."/>
            <person name="Yamazaki S."/>
            <person name="Fujita N."/>
        </authorList>
    </citation>
    <scope>NUCLEOTIDE SEQUENCE [LARGE SCALE GENOMIC DNA]</scope>
    <source>
        <strain evidence="16">NBRC 100426</strain>
    </source>
</reference>
<evidence type="ECO:0000259" key="14">
    <source>
        <dbReference type="Pfam" id="PF02775"/>
    </source>
</evidence>
<keyword evidence="6 11" id="KW-0479">Metal-binding</keyword>
<dbReference type="GO" id="GO:0000949">
    <property type="term" value="P:aromatic amino acid family catabolic process to alcohol via Ehrlich pathway"/>
    <property type="evidence" value="ECO:0007669"/>
    <property type="project" value="TreeGrafter"/>
</dbReference>
<keyword evidence="8 11" id="KW-0460">Magnesium</keyword>
<comment type="cofactor">
    <cofactor evidence="1">
        <name>a metal cation</name>
        <dbReference type="ChEBI" id="CHEBI:25213"/>
    </cofactor>
</comment>
<dbReference type="Proteomes" id="UP000005038">
    <property type="component" value="Unassembled WGS sequence"/>
</dbReference>
<keyword evidence="7" id="KW-0210">Decarboxylase</keyword>
<feature type="domain" description="Thiamine pyrophosphate enzyme central" evidence="13">
    <location>
        <begin position="205"/>
        <end position="310"/>
    </location>
</feature>
<dbReference type="PIRSF" id="PIRSF036565">
    <property type="entry name" value="Pyruvt_ip_decrb"/>
    <property type="match status" value="1"/>
</dbReference>
<comment type="cofactor">
    <cofactor evidence="11">
        <name>Mg(2+)</name>
        <dbReference type="ChEBI" id="CHEBI:18420"/>
    </cofactor>
    <text evidence="11">Binds 1 Mg(2+) per subunit.</text>
</comment>
<sequence>MNYTDSHTTRYTVADYLLDRLAELDVDTVFGVPGDFTLGFLDHVDERSDMRWVGTANELGAGYAADGYARMRGFGVVSTTFGVGELSAVNAIAGSYAEFVPVLHIVGSPTEFVQSSGRPTHHSLGDGDFDHMVRMSAEVTVAQAVLTPDTAAAEIDRVLSEMIVTSRPGYLSLPADVAEAICVRPSGSLAVRSMCTDPNALRPFAAAARRLLDDHSPVVLADIFVHRSGAQEALDRLIKVGGLQYSSLLWGRRVVDESAPGYLGIYVGEASRPEVRRAVENAPVLITAGVSFTDLVSGYFSQHLDANARIDLQPHTAVVAGEVFDRVEMHDALETLAELVVAAEPVGGQSMCAHRRIRDQSKGGALTQEALWHGVAAAVTSSDIVLAEQGTSFYGLASERLPHGAVFMGQPLWASIGYTLPALLGAALAAPERRPVLLIGDGAAQMTAAELGTVIRNAVPAVIVVVNNNGYTVERAIHGPTKRYNDIAQWVWTQLPYVLGGTSGLVTTEFVTTRAELDAALARAAGNPDRLTLIEAVTAELDVPPTLTAIASAAVTANVG</sequence>
<dbReference type="GO" id="GO:0030976">
    <property type="term" value="F:thiamine pyrophosphate binding"/>
    <property type="evidence" value="ECO:0007669"/>
    <property type="project" value="InterPro"/>
</dbReference>
<keyword evidence="9 12" id="KW-0786">Thiamine pyrophosphate</keyword>
<feature type="binding site" evidence="11">
    <location>
        <position position="468"/>
    </location>
    <ligand>
        <name>Mg(2+)</name>
        <dbReference type="ChEBI" id="CHEBI:18420"/>
    </ligand>
</feature>
<dbReference type="InterPro" id="IPR000399">
    <property type="entry name" value="TPP-bd_CS"/>
</dbReference>
<comment type="caution">
    <text evidence="16">The sequence shown here is derived from an EMBL/GenBank/DDBJ whole genome shotgun (WGS) entry which is preliminary data.</text>
</comment>
<evidence type="ECO:0000256" key="8">
    <source>
        <dbReference type="ARBA" id="ARBA00022842"/>
    </source>
</evidence>
<dbReference type="Pfam" id="PF02776">
    <property type="entry name" value="TPP_enzyme_N"/>
    <property type="match status" value="1"/>
</dbReference>
<dbReference type="InterPro" id="IPR011766">
    <property type="entry name" value="TPP_enzyme_TPP-bd"/>
</dbReference>
<feature type="domain" description="Thiamine pyrophosphate enzyme TPP-binding" evidence="14">
    <location>
        <begin position="407"/>
        <end position="535"/>
    </location>
</feature>
<dbReference type="InterPro" id="IPR012110">
    <property type="entry name" value="PDC/IPDC-like"/>
</dbReference>
<evidence type="ECO:0000313" key="17">
    <source>
        <dbReference type="Proteomes" id="UP000005038"/>
    </source>
</evidence>
<dbReference type="FunFam" id="3.40.50.970:FF:000024">
    <property type="entry name" value="Pyruvate decarboxylase isozyme"/>
    <property type="match status" value="1"/>
</dbReference>
<evidence type="ECO:0000256" key="3">
    <source>
        <dbReference type="ARBA" id="ARBA00002938"/>
    </source>
</evidence>
<protein>
    <recommendedName>
        <fullName evidence="5">Alpha-keto-acid decarboxylase</fullName>
    </recommendedName>
</protein>
<dbReference type="RefSeq" id="WP_007237902.1">
    <property type="nucleotide sequence ID" value="NZ_BAFB01000076.1"/>
</dbReference>
<organism evidence="16 17">
    <name type="scientific">Gordonia otitidis (strain DSM 44809 / CCUG 52243 / JCM 12355 / NBRC 100426 / IFM 10032)</name>
    <dbReference type="NCBI Taxonomy" id="1108044"/>
    <lineage>
        <taxon>Bacteria</taxon>
        <taxon>Bacillati</taxon>
        <taxon>Actinomycetota</taxon>
        <taxon>Actinomycetes</taxon>
        <taxon>Mycobacteriales</taxon>
        <taxon>Gordoniaceae</taxon>
        <taxon>Gordonia</taxon>
    </lineage>
</organism>
<feature type="binding site" evidence="11">
    <location>
        <position position="441"/>
    </location>
    <ligand>
        <name>Mg(2+)</name>
        <dbReference type="ChEBI" id="CHEBI:18420"/>
    </ligand>
</feature>
<dbReference type="SUPFAM" id="SSF52467">
    <property type="entry name" value="DHS-like NAD/FAD-binding domain"/>
    <property type="match status" value="1"/>
</dbReference>